<dbReference type="OrthoDB" id="405996at2759"/>
<evidence type="ECO:0000256" key="2">
    <source>
        <dbReference type="ARBA" id="ARBA00009678"/>
    </source>
</evidence>
<dbReference type="InterPro" id="IPR036691">
    <property type="entry name" value="Endo/exonu/phosph_ase_sf"/>
</dbReference>
<dbReference type="STRING" id="578462.A0A0L0SZ70"/>
<keyword evidence="4" id="KW-0378">Hydrolase</keyword>
<dbReference type="SMART" id="SM00128">
    <property type="entry name" value="IPPc"/>
    <property type="match status" value="1"/>
</dbReference>
<dbReference type="OMA" id="ICQQRFY"/>
<reference evidence="7 8" key="1">
    <citation type="submission" date="2009-11" db="EMBL/GenBank/DDBJ databases">
        <title>Annotation of Allomyces macrogynus ATCC 38327.</title>
        <authorList>
            <consortium name="The Broad Institute Genome Sequencing Platform"/>
            <person name="Russ C."/>
            <person name="Cuomo C."/>
            <person name="Burger G."/>
            <person name="Gray M.W."/>
            <person name="Holland P.W.H."/>
            <person name="King N."/>
            <person name="Lang F.B.F."/>
            <person name="Roger A.J."/>
            <person name="Ruiz-Trillo I."/>
            <person name="Young S.K."/>
            <person name="Zeng Q."/>
            <person name="Gargeya S."/>
            <person name="Fitzgerald M."/>
            <person name="Haas B."/>
            <person name="Abouelleil A."/>
            <person name="Alvarado L."/>
            <person name="Arachchi H.M."/>
            <person name="Berlin A."/>
            <person name="Chapman S.B."/>
            <person name="Gearin G."/>
            <person name="Goldberg J."/>
            <person name="Griggs A."/>
            <person name="Gujja S."/>
            <person name="Hansen M."/>
            <person name="Heiman D."/>
            <person name="Howarth C."/>
            <person name="Larimer J."/>
            <person name="Lui A."/>
            <person name="MacDonald P.J.P."/>
            <person name="McCowen C."/>
            <person name="Montmayeur A."/>
            <person name="Murphy C."/>
            <person name="Neiman D."/>
            <person name="Pearson M."/>
            <person name="Priest M."/>
            <person name="Roberts A."/>
            <person name="Saif S."/>
            <person name="Shea T."/>
            <person name="Sisk P."/>
            <person name="Stolte C."/>
            <person name="Sykes S."/>
            <person name="Wortman J."/>
            <person name="Nusbaum C."/>
            <person name="Birren B."/>
        </authorList>
    </citation>
    <scope>NUCLEOTIDE SEQUENCE [LARGE SCALE GENOMIC DNA]</scope>
    <source>
        <strain evidence="7 8">ATCC 38327</strain>
    </source>
</reference>
<feature type="region of interest" description="Disordered" evidence="5">
    <location>
        <begin position="1017"/>
        <end position="1054"/>
    </location>
</feature>
<dbReference type="Proteomes" id="UP000054350">
    <property type="component" value="Unassembled WGS sequence"/>
</dbReference>
<feature type="region of interest" description="Disordered" evidence="5">
    <location>
        <begin position="943"/>
        <end position="962"/>
    </location>
</feature>
<dbReference type="VEuPathDB" id="FungiDB:AMAG_12442"/>
<sequence>MDSRAYPGAVGTNGAGTGSYSYSAPASPAAHAPWALYTRSSPRRSVTLVPRVDYSMSAAQAARSDRQALHLQIVDATPSTAVLNARVVPVAALELAKMDQGTAKPVLGLLGVLAVGDDVFVGVVTGAEPVIDLEGSTVMLITQVDFVSLSTDAYDRVATAIPSLSAPGASAIDLDPSAANGGPPAHPCLALIRLLATGTFYYTTGDLDLSRRAQYRFTHPTPSRDPQYIWNHHMVHALAQVVDAAKDADAAMARFLVFAIQGYVGKAVTSDRTHSLTVISRVSTRRAGTRYNTRGIDDTGAVANFVETEMLYASPAAVLSFVQVRGSVPVFWDQPGLQVVGHKVVITRAREATRPAFDRHFTDLHANYGPSITAVNLLSQDGAGESVLGNEYTAQFAALVSSGADALVQYDFHASVKGNNYAALQDLVNKVGPSMENMRCFLLDPVLGQAIESQMGVFRVNCVDCLDRTNVVQGLFAEQALRMFIPNVPTALYEEFKELWANNGDALSRIYAGTGALKSGFTRSGKRTLAGFLDDSVKSVNRFVINNFQDKSRQDTIDLLLGKARPRDIDVRDPVLAAVAEAVTQRAAEYTSSRTLHVHVGTYNVNGCIPQEPIDPWVHAGIEGSPPPDLVVMGFQEIVELTAGQIVSADPMKRQVWQQELTTAIRRAHHAADYVLVCDGQLVGAAILVFARSDLTPAIHGVEKSIVKTGLRGMTGNKGGLSVSLHVHDTSFCFVTAHFAAGQSAVDDRNRDYATILSETVFKRGRRTIADHDHIIWFGDFNYRIDLDNETVRDLIAQDRLLDLLRRDQLTVQRAHARAFAGYTEGEVTFAPTYKYNNGTHTYDTSEKNRIPAWCDRILYKSSAKMNLDVYKRAELLVSDHKPVLALFRAPVTVVDHAKKQALYQDLLRGMTGGGAAANPFRAILAAQQTQQQTREAQLISFDDDGGARRLPPPSTDTSVEPWWAAFPPLQDATTPAPTAAMTLARPEPAAPRPAAPAAPAATATAASSVPALDMFDPWRAASPTPALGGGGRAGAGAAVPPPPAPAEGWSLLD</sequence>
<dbReference type="PANTHER" id="PTHR11200:SF257">
    <property type="entry name" value="PHOSPHOINOSITIDE 5-PHOSPHATASE"/>
    <property type="match status" value="1"/>
</dbReference>
<dbReference type="eggNOG" id="KOG0566">
    <property type="taxonomic scope" value="Eukaryota"/>
</dbReference>
<dbReference type="GO" id="GO:0046856">
    <property type="term" value="P:phosphatidylinositol dephosphorylation"/>
    <property type="evidence" value="ECO:0007669"/>
    <property type="project" value="InterPro"/>
</dbReference>
<dbReference type="AlphaFoldDB" id="A0A0L0SZ70"/>
<evidence type="ECO:0000259" key="6">
    <source>
        <dbReference type="PROSITE" id="PS50275"/>
    </source>
</evidence>
<keyword evidence="8" id="KW-1185">Reference proteome</keyword>
<dbReference type="GO" id="GO:0004439">
    <property type="term" value="F:phosphatidylinositol-4,5-bisphosphate 5-phosphatase activity"/>
    <property type="evidence" value="ECO:0007669"/>
    <property type="project" value="UniProtKB-EC"/>
</dbReference>
<comment type="similarity">
    <text evidence="2">In the central section; belongs to the inositol 1,4,5-trisphosphate 5-phosphatase family.</text>
</comment>
<feature type="domain" description="SAC" evidence="6">
    <location>
        <begin position="191"/>
        <end position="513"/>
    </location>
</feature>
<comment type="similarity">
    <text evidence="1">Belongs to the synaptojanin family.</text>
</comment>
<evidence type="ECO:0000256" key="3">
    <source>
        <dbReference type="ARBA" id="ARBA00013044"/>
    </source>
</evidence>
<evidence type="ECO:0000256" key="4">
    <source>
        <dbReference type="ARBA" id="ARBA00022801"/>
    </source>
</evidence>
<gene>
    <name evidence="7" type="ORF">AMAG_12442</name>
</gene>
<accession>A0A0L0SZ70</accession>
<dbReference type="InterPro" id="IPR000300">
    <property type="entry name" value="IPPc"/>
</dbReference>
<reference evidence="8" key="2">
    <citation type="submission" date="2009-11" db="EMBL/GenBank/DDBJ databases">
        <title>The Genome Sequence of Allomyces macrogynus strain ATCC 38327.</title>
        <authorList>
            <consortium name="The Broad Institute Genome Sequencing Platform"/>
            <person name="Russ C."/>
            <person name="Cuomo C."/>
            <person name="Shea T."/>
            <person name="Young S.K."/>
            <person name="Zeng Q."/>
            <person name="Koehrsen M."/>
            <person name="Haas B."/>
            <person name="Borodovsky M."/>
            <person name="Guigo R."/>
            <person name="Alvarado L."/>
            <person name="Berlin A."/>
            <person name="Borenstein D."/>
            <person name="Chen Z."/>
            <person name="Engels R."/>
            <person name="Freedman E."/>
            <person name="Gellesch M."/>
            <person name="Goldberg J."/>
            <person name="Griggs A."/>
            <person name="Gujja S."/>
            <person name="Heiman D."/>
            <person name="Hepburn T."/>
            <person name="Howarth C."/>
            <person name="Jen D."/>
            <person name="Larson L."/>
            <person name="Lewis B."/>
            <person name="Mehta T."/>
            <person name="Park D."/>
            <person name="Pearson M."/>
            <person name="Roberts A."/>
            <person name="Saif S."/>
            <person name="Shenoy N."/>
            <person name="Sisk P."/>
            <person name="Stolte C."/>
            <person name="Sykes S."/>
            <person name="Walk T."/>
            <person name="White J."/>
            <person name="Yandava C."/>
            <person name="Burger G."/>
            <person name="Gray M.W."/>
            <person name="Holland P.W.H."/>
            <person name="King N."/>
            <person name="Lang F.B.F."/>
            <person name="Roger A.J."/>
            <person name="Ruiz-Trillo I."/>
            <person name="Lander E."/>
            <person name="Nusbaum C."/>
        </authorList>
    </citation>
    <scope>NUCLEOTIDE SEQUENCE [LARGE SCALE GENOMIC DNA]</scope>
    <source>
        <strain evidence="8">ATCC 38327</strain>
    </source>
</reference>
<evidence type="ECO:0000256" key="5">
    <source>
        <dbReference type="SAM" id="MobiDB-lite"/>
    </source>
</evidence>
<evidence type="ECO:0000313" key="7">
    <source>
        <dbReference type="EMBL" id="KNE67710.1"/>
    </source>
</evidence>
<dbReference type="Pfam" id="PF22669">
    <property type="entry name" value="Exo_endo_phos2"/>
    <property type="match status" value="1"/>
</dbReference>
<dbReference type="InterPro" id="IPR002013">
    <property type="entry name" value="SAC_dom"/>
</dbReference>
<organism evidence="7 8">
    <name type="scientific">Allomyces macrogynus (strain ATCC 38327)</name>
    <name type="common">Allomyces javanicus var. macrogynus</name>
    <dbReference type="NCBI Taxonomy" id="578462"/>
    <lineage>
        <taxon>Eukaryota</taxon>
        <taxon>Fungi</taxon>
        <taxon>Fungi incertae sedis</taxon>
        <taxon>Blastocladiomycota</taxon>
        <taxon>Blastocladiomycetes</taxon>
        <taxon>Blastocladiales</taxon>
        <taxon>Blastocladiaceae</taxon>
        <taxon>Allomyces</taxon>
    </lineage>
</organism>
<dbReference type="Gene3D" id="3.60.10.10">
    <property type="entry name" value="Endonuclease/exonuclease/phosphatase"/>
    <property type="match status" value="1"/>
</dbReference>
<dbReference type="PANTHER" id="PTHR11200">
    <property type="entry name" value="INOSITOL 5-PHOSPHATASE"/>
    <property type="match status" value="1"/>
</dbReference>
<evidence type="ECO:0000256" key="1">
    <source>
        <dbReference type="ARBA" id="ARBA00008943"/>
    </source>
</evidence>
<dbReference type="InterPro" id="IPR046985">
    <property type="entry name" value="IP5"/>
</dbReference>
<proteinExistence type="inferred from homology"/>
<dbReference type="Pfam" id="PF02383">
    <property type="entry name" value="Syja_N"/>
    <property type="match status" value="1"/>
</dbReference>
<protein>
    <recommendedName>
        <fullName evidence="3">phosphoinositide 5-phosphatase</fullName>
        <ecNumber evidence="3">3.1.3.36</ecNumber>
    </recommendedName>
</protein>
<dbReference type="EC" id="3.1.3.36" evidence="3"/>
<dbReference type="EMBL" id="GG745354">
    <property type="protein sequence ID" value="KNE67710.1"/>
    <property type="molecule type" value="Genomic_DNA"/>
</dbReference>
<dbReference type="PROSITE" id="PS50275">
    <property type="entry name" value="SAC"/>
    <property type="match status" value="1"/>
</dbReference>
<name>A0A0L0SZ70_ALLM3</name>
<evidence type="ECO:0000313" key="8">
    <source>
        <dbReference type="Proteomes" id="UP000054350"/>
    </source>
</evidence>
<dbReference type="SUPFAM" id="SSF56219">
    <property type="entry name" value="DNase I-like"/>
    <property type="match status" value="1"/>
</dbReference>